<evidence type="ECO:0000256" key="2">
    <source>
        <dbReference type="ARBA" id="ARBA00023054"/>
    </source>
</evidence>
<dbReference type="STRING" id="349064.SAMN05660429_00284"/>
<protein>
    <submittedName>
        <fullName evidence="5">HlyD family secretion protein</fullName>
    </submittedName>
</protein>
<evidence type="ECO:0000259" key="4">
    <source>
        <dbReference type="Pfam" id="PF25881"/>
    </source>
</evidence>
<dbReference type="EMBL" id="FOHK01000001">
    <property type="protein sequence ID" value="SES70426.1"/>
    <property type="molecule type" value="Genomic_DNA"/>
</dbReference>
<dbReference type="PANTHER" id="PTHR32347:SF29">
    <property type="entry name" value="UPF0194 MEMBRANE PROTEIN YBHG"/>
    <property type="match status" value="1"/>
</dbReference>
<sequence length="315" mass="34471">MFVRQITAMLMLAGLLACENREAGVALGTLERERVAHIATANEVVESLPINEGSFVEQGQILVELSKHRQQAKVALAKAQMFQAQAQLAKLRNGARAEEVAAATAKVEGAKASLRESQANFERESQLYKSKLNSEADYTKALAQRDANQAELEANQQQLKELTNGTRVEDLQAGEASLQAAQAQLDYEQTLLEDLTIKATRSGRLDNLPWNLGERVTIGSPVAIVLADTAPYARVYVPETYRAKVNVGDTMTVYVDGIQAPLQGEVKWIATEPAFTPYYALNQEDRARLMYLAEVQLGEDAADLPTGLPAQVKMP</sequence>
<dbReference type="AlphaFoldDB" id="A0A1H9YMZ5"/>
<proteinExistence type="predicted"/>
<keyword evidence="2 3" id="KW-0175">Coiled coil</keyword>
<dbReference type="PANTHER" id="PTHR32347">
    <property type="entry name" value="EFFLUX SYSTEM COMPONENT YKNX-RELATED"/>
    <property type="match status" value="1"/>
</dbReference>
<gene>
    <name evidence="5" type="ORF">SAMN05660429_00284</name>
</gene>
<evidence type="ECO:0000256" key="1">
    <source>
        <dbReference type="ARBA" id="ARBA00004196"/>
    </source>
</evidence>
<dbReference type="Gene3D" id="1.10.287.470">
    <property type="entry name" value="Helix hairpin bin"/>
    <property type="match status" value="3"/>
</dbReference>
<dbReference type="SUPFAM" id="SSF111369">
    <property type="entry name" value="HlyD-like secretion proteins"/>
    <property type="match status" value="1"/>
</dbReference>
<reference evidence="5 6" key="1">
    <citation type="submission" date="2016-10" db="EMBL/GenBank/DDBJ databases">
        <authorList>
            <person name="de Groot N.N."/>
        </authorList>
    </citation>
    <scope>NUCLEOTIDE SEQUENCE [LARGE SCALE GENOMIC DNA]</scope>
    <source>
        <strain evidence="5 6">DSM 19706</strain>
    </source>
</reference>
<feature type="coiled-coil region" evidence="3">
    <location>
        <begin position="100"/>
        <end position="165"/>
    </location>
</feature>
<evidence type="ECO:0000313" key="6">
    <source>
        <dbReference type="Proteomes" id="UP000199308"/>
    </source>
</evidence>
<name>A0A1H9YMZ5_THASX</name>
<dbReference type="Gene3D" id="2.40.50.100">
    <property type="match status" value="2"/>
</dbReference>
<dbReference type="PRINTS" id="PR01490">
    <property type="entry name" value="RTXTOXIND"/>
</dbReference>
<dbReference type="Pfam" id="PF25881">
    <property type="entry name" value="HH_YBHG"/>
    <property type="match status" value="1"/>
</dbReference>
<dbReference type="InterPro" id="IPR059052">
    <property type="entry name" value="HH_YbhG-like"/>
</dbReference>
<dbReference type="InterPro" id="IPR050465">
    <property type="entry name" value="UPF0194_transport"/>
</dbReference>
<dbReference type="OrthoDB" id="8558741at2"/>
<dbReference type="PROSITE" id="PS51257">
    <property type="entry name" value="PROKAR_LIPOPROTEIN"/>
    <property type="match status" value="1"/>
</dbReference>
<keyword evidence="6" id="KW-1185">Reference proteome</keyword>
<dbReference type="RefSeq" id="WP_093327041.1">
    <property type="nucleotide sequence ID" value="NZ_AP027363.1"/>
</dbReference>
<organism evidence="5 6">
    <name type="scientific">Thalassotalea agarivorans</name>
    <name type="common">Thalassomonas agarivorans</name>
    <dbReference type="NCBI Taxonomy" id="349064"/>
    <lineage>
        <taxon>Bacteria</taxon>
        <taxon>Pseudomonadati</taxon>
        <taxon>Pseudomonadota</taxon>
        <taxon>Gammaproteobacteria</taxon>
        <taxon>Alteromonadales</taxon>
        <taxon>Colwelliaceae</taxon>
        <taxon>Thalassotalea</taxon>
    </lineage>
</organism>
<evidence type="ECO:0000256" key="3">
    <source>
        <dbReference type="SAM" id="Coils"/>
    </source>
</evidence>
<feature type="domain" description="YbhG-like alpha-helical hairpin" evidence="4">
    <location>
        <begin position="71"/>
        <end position="192"/>
    </location>
</feature>
<dbReference type="Proteomes" id="UP000199308">
    <property type="component" value="Unassembled WGS sequence"/>
</dbReference>
<accession>A0A1H9YMZ5</accession>
<comment type="subcellular location">
    <subcellularLocation>
        <location evidence="1">Cell envelope</location>
    </subcellularLocation>
</comment>
<dbReference type="GO" id="GO:0030313">
    <property type="term" value="C:cell envelope"/>
    <property type="evidence" value="ECO:0007669"/>
    <property type="project" value="UniProtKB-SubCell"/>
</dbReference>
<dbReference type="Gene3D" id="2.40.30.170">
    <property type="match status" value="1"/>
</dbReference>
<evidence type="ECO:0000313" key="5">
    <source>
        <dbReference type="EMBL" id="SES70426.1"/>
    </source>
</evidence>